<organism evidence="2 3">
    <name type="scientific">Candidatus Endobugula sertula</name>
    <name type="common">Bugula neritina bacterial symbiont</name>
    <dbReference type="NCBI Taxonomy" id="62101"/>
    <lineage>
        <taxon>Bacteria</taxon>
        <taxon>Pseudomonadati</taxon>
        <taxon>Pseudomonadota</taxon>
        <taxon>Gammaproteobacteria</taxon>
        <taxon>Cellvibrionales</taxon>
        <taxon>Cellvibrionaceae</taxon>
        <taxon>Candidatus Endobugula</taxon>
    </lineage>
</organism>
<gene>
    <name evidence="2" type="ORF">AB835_01680</name>
</gene>
<protein>
    <submittedName>
        <fullName evidence="2">Uncharacterized protein</fullName>
    </submittedName>
</protein>
<feature type="transmembrane region" description="Helical" evidence="1">
    <location>
        <begin position="68"/>
        <end position="88"/>
    </location>
</feature>
<dbReference type="STRING" id="62101.AB835_01680"/>
<keyword evidence="1" id="KW-0812">Transmembrane</keyword>
<dbReference type="Proteomes" id="UP000242502">
    <property type="component" value="Unassembled WGS sequence"/>
</dbReference>
<dbReference type="InterPro" id="IPR045387">
    <property type="entry name" value="DUF6524"/>
</dbReference>
<dbReference type="Pfam" id="PF20134">
    <property type="entry name" value="DUF6524"/>
    <property type="match status" value="1"/>
</dbReference>
<sequence>MASRFQFSSFFIRFLFALVLMFLTFNPSGYSFFHGVTQQLFALPILVLFGVILTIGWVIFLRATLRSLGAIGICLVIALFACMAWVAIYYELLTVGTTMFTYLVLVIVATVLGIGMSWSHIRRRMSGQADMDDVDQ</sequence>
<feature type="transmembrane region" description="Helical" evidence="1">
    <location>
        <begin position="41"/>
        <end position="61"/>
    </location>
</feature>
<evidence type="ECO:0000256" key="1">
    <source>
        <dbReference type="SAM" id="Phobius"/>
    </source>
</evidence>
<accession>A0A1D2QT82</accession>
<reference evidence="2 3" key="1">
    <citation type="journal article" date="2016" name="Appl. Environ. Microbiol.">
        <title>Lack of Overt Genome Reduction in the Bryostatin-Producing Bryozoan Symbiont "Candidatus Endobugula sertula".</title>
        <authorList>
            <person name="Miller I.J."/>
            <person name="Vanee N."/>
            <person name="Fong S.S."/>
            <person name="Lim-Fong G.E."/>
            <person name="Kwan J.C."/>
        </authorList>
    </citation>
    <scope>NUCLEOTIDE SEQUENCE [LARGE SCALE GENOMIC DNA]</scope>
    <source>
        <strain evidence="2">AB1-4</strain>
    </source>
</reference>
<evidence type="ECO:0000313" key="2">
    <source>
        <dbReference type="EMBL" id="ODS24792.1"/>
    </source>
</evidence>
<feature type="transmembrane region" description="Helical" evidence="1">
    <location>
        <begin position="100"/>
        <end position="121"/>
    </location>
</feature>
<dbReference type="AlphaFoldDB" id="A0A1D2QT82"/>
<proteinExistence type="predicted"/>
<keyword evidence="1" id="KW-0472">Membrane</keyword>
<evidence type="ECO:0000313" key="3">
    <source>
        <dbReference type="Proteomes" id="UP000242502"/>
    </source>
</evidence>
<name>A0A1D2QT82_9GAMM</name>
<dbReference type="EMBL" id="MDLC01000004">
    <property type="protein sequence ID" value="ODS24792.1"/>
    <property type="molecule type" value="Genomic_DNA"/>
</dbReference>
<comment type="caution">
    <text evidence="2">The sequence shown here is derived from an EMBL/GenBank/DDBJ whole genome shotgun (WGS) entry which is preliminary data.</text>
</comment>
<keyword evidence="1" id="KW-1133">Transmembrane helix</keyword>